<dbReference type="HOGENOM" id="CLU_3225824_0_0_1"/>
<protein>
    <submittedName>
        <fullName evidence="1">Uncharacterized protein</fullName>
    </submittedName>
</protein>
<organism evidence="1 2">
    <name type="scientific">Globisporangium ultimum (strain ATCC 200006 / CBS 805.95 / DAOM BR144)</name>
    <name type="common">Pythium ultimum</name>
    <dbReference type="NCBI Taxonomy" id="431595"/>
    <lineage>
        <taxon>Eukaryota</taxon>
        <taxon>Sar</taxon>
        <taxon>Stramenopiles</taxon>
        <taxon>Oomycota</taxon>
        <taxon>Peronosporomycetes</taxon>
        <taxon>Pythiales</taxon>
        <taxon>Pythiaceae</taxon>
        <taxon>Globisporangium</taxon>
    </lineage>
</organism>
<sequence>MSESLSEMQMSSEILDDILLSLFEDADESMLLTQEEMDAILATQ</sequence>
<evidence type="ECO:0000313" key="1">
    <source>
        <dbReference type="EnsemblProtists" id="PYU1_T002849"/>
    </source>
</evidence>
<dbReference type="Proteomes" id="UP000019132">
    <property type="component" value="Unassembled WGS sequence"/>
</dbReference>
<dbReference type="InParanoid" id="K3WD08"/>
<dbReference type="VEuPathDB" id="FungiDB:PYU1_G002846"/>
<reference evidence="2" key="2">
    <citation type="submission" date="2010-04" db="EMBL/GenBank/DDBJ databases">
        <authorList>
            <person name="Buell R."/>
            <person name="Hamilton J."/>
            <person name="Hostetler J."/>
        </authorList>
    </citation>
    <scope>NUCLEOTIDE SEQUENCE [LARGE SCALE GENOMIC DNA]</scope>
    <source>
        <strain evidence="2">DAOM:BR144</strain>
    </source>
</reference>
<proteinExistence type="predicted"/>
<reference evidence="2" key="1">
    <citation type="journal article" date="2010" name="Genome Biol.">
        <title>Genome sequence of the necrotrophic plant pathogen Pythium ultimum reveals original pathogenicity mechanisms and effector repertoire.</title>
        <authorList>
            <person name="Levesque C.A."/>
            <person name="Brouwer H."/>
            <person name="Cano L."/>
            <person name="Hamilton J.P."/>
            <person name="Holt C."/>
            <person name="Huitema E."/>
            <person name="Raffaele S."/>
            <person name="Robideau G.P."/>
            <person name="Thines M."/>
            <person name="Win J."/>
            <person name="Zerillo M.M."/>
            <person name="Beakes G.W."/>
            <person name="Boore J.L."/>
            <person name="Busam D."/>
            <person name="Dumas B."/>
            <person name="Ferriera S."/>
            <person name="Fuerstenberg S.I."/>
            <person name="Gachon C.M."/>
            <person name="Gaulin E."/>
            <person name="Govers F."/>
            <person name="Grenville-Briggs L."/>
            <person name="Horner N."/>
            <person name="Hostetler J."/>
            <person name="Jiang R.H."/>
            <person name="Johnson J."/>
            <person name="Krajaejun T."/>
            <person name="Lin H."/>
            <person name="Meijer H.J."/>
            <person name="Moore B."/>
            <person name="Morris P."/>
            <person name="Phuntmart V."/>
            <person name="Puiu D."/>
            <person name="Shetty J."/>
            <person name="Stajich J.E."/>
            <person name="Tripathy S."/>
            <person name="Wawra S."/>
            <person name="van West P."/>
            <person name="Whitty B.R."/>
            <person name="Coutinho P.M."/>
            <person name="Henrissat B."/>
            <person name="Martin F."/>
            <person name="Thomas P.D."/>
            <person name="Tyler B.M."/>
            <person name="De Vries R.P."/>
            <person name="Kamoun S."/>
            <person name="Yandell M."/>
            <person name="Tisserat N."/>
            <person name="Buell C.R."/>
        </authorList>
    </citation>
    <scope>NUCLEOTIDE SEQUENCE</scope>
    <source>
        <strain evidence="2">DAOM:BR144</strain>
    </source>
</reference>
<name>K3WD08_GLOUD</name>
<accession>K3WD08</accession>
<dbReference type="EMBL" id="GL376628">
    <property type="status" value="NOT_ANNOTATED_CDS"/>
    <property type="molecule type" value="Genomic_DNA"/>
</dbReference>
<evidence type="ECO:0000313" key="2">
    <source>
        <dbReference type="Proteomes" id="UP000019132"/>
    </source>
</evidence>
<dbReference type="AlphaFoldDB" id="K3WD08"/>
<reference evidence="1" key="3">
    <citation type="submission" date="2015-02" db="UniProtKB">
        <authorList>
            <consortium name="EnsemblProtists"/>
        </authorList>
    </citation>
    <scope>IDENTIFICATION</scope>
    <source>
        <strain evidence="1">DAOM BR144</strain>
    </source>
</reference>
<keyword evidence="2" id="KW-1185">Reference proteome</keyword>
<dbReference type="EnsemblProtists" id="PYU1_T002849">
    <property type="protein sequence ID" value="PYU1_T002849"/>
    <property type="gene ID" value="PYU1_G002846"/>
</dbReference>